<feature type="compositionally biased region" description="Polar residues" evidence="1">
    <location>
        <begin position="202"/>
        <end position="211"/>
    </location>
</feature>
<reference evidence="3 4" key="1">
    <citation type="journal article" date="2020" name="BMC Genomics">
        <title>Intraspecific diversification of the crop wild relative Brassica cretica Lam. using demographic model selection.</title>
        <authorList>
            <person name="Kioukis A."/>
            <person name="Michalopoulou V.A."/>
            <person name="Briers L."/>
            <person name="Pirintsos S."/>
            <person name="Studholme D.J."/>
            <person name="Pavlidis P."/>
            <person name="Sarris P.F."/>
        </authorList>
    </citation>
    <scope>NUCLEOTIDE SEQUENCE [LARGE SCALE GENOMIC DNA]</scope>
    <source>
        <strain evidence="4">cv. PFS-1207/04</strain>
    </source>
</reference>
<keyword evidence="4" id="KW-1185">Reference proteome</keyword>
<feature type="compositionally biased region" description="Basic and acidic residues" evidence="1">
    <location>
        <begin position="381"/>
        <end position="397"/>
    </location>
</feature>
<feature type="compositionally biased region" description="Polar residues" evidence="1">
    <location>
        <begin position="141"/>
        <end position="172"/>
    </location>
</feature>
<feature type="region of interest" description="Disordered" evidence="1">
    <location>
        <begin position="537"/>
        <end position="559"/>
    </location>
</feature>
<feature type="compositionally biased region" description="Basic and acidic residues" evidence="1">
    <location>
        <begin position="329"/>
        <end position="346"/>
    </location>
</feature>
<feature type="compositionally biased region" description="Basic and acidic residues" evidence="1">
    <location>
        <begin position="71"/>
        <end position="81"/>
    </location>
</feature>
<gene>
    <name evidence="3" type="ORF">DY000_02061532</name>
</gene>
<dbReference type="Pfam" id="PF14392">
    <property type="entry name" value="zf-CCHC_4"/>
    <property type="match status" value="2"/>
</dbReference>
<feature type="region of interest" description="Disordered" evidence="1">
    <location>
        <begin position="297"/>
        <end position="446"/>
    </location>
</feature>
<feature type="domain" description="Zinc knuckle CX2CX4HX4C" evidence="2">
    <location>
        <begin position="237"/>
        <end position="269"/>
    </location>
</feature>
<feature type="compositionally biased region" description="Polar residues" evidence="1">
    <location>
        <begin position="352"/>
        <end position="369"/>
    </location>
</feature>
<comment type="caution">
    <text evidence="3">The sequence shown here is derived from an EMBL/GenBank/DDBJ whole genome shotgun (WGS) entry which is preliminary data.</text>
</comment>
<proteinExistence type="predicted"/>
<sequence length="559" mass="62883">MRPLEFHLDIELPSGETKVVELQYESLDKHCFSCKSLCHETKDYPSSMALKDRLSKPVGINQTQTLNRIEADKRRQDERRLSRFLPNDNREKGRASDNRPYSNSRYEDSRRYSRDADSRSVQEGKEHVATHSRSYARDPISYNNQSVTHRPSNSQTQAALARPTISNRSEGSGCQPRYEKESTKVWVEKAFTAAPARHHQGHTSQTPSHTPSPRPAREQMISPPPTGKGDESASMLTSGELKTVELQYENLDKHCFSCKSLCHETKDCPSSLTLKERLSKPVGTNQAQTLNRIEVDRRRQDEKKLSKTYPSDTRDRGRVSDSIPYSNTRYEDTRRPSRGVDFRSYVKEPACYSNQSVTHRPSNSQTHSASLRPIPPTGSEGSRRQTRLEKESTRVWVEKAFQSANTGPHSVQVSHTPSNTPSPRPARERMNSPPPDGDDSTAAKTRKSALERLSLPATGNNLLQHGVSITNSESIRLQEVEIHYLEDTFRNQDVDSSSKPSSSRVPASERLSLPMPLSSAPIRTLSEDRLHVSLRLGGLPVSDPVEDVPPMAAQKKKRG</sequence>
<evidence type="ECO:0000313" key="4">
    <source>
        <dbReference type="Proteomes" id="UP000266723"/>
    </source>
</evidence>
<feature type="region of interest" description="Disordered" evidence="1">
    <location>
        <begin position="195"/>
        <end position="235"/>
    </location>
</feature>
<organism evidence="3 4">
    <name type="scientific">Brassica cretica</name>
    <name type="common">Mustard</name>
    <dbReference type="NCBI Taxonomy" id="69181"/>
    <lineage>
        <taxon>Eukaryota</taxon>
        <taxon>Viridiplantae</taxon>
        <taxon>Streptophyta</taxon>
        <taxon>Embryophyta</taxon>
        <taxon>Tracheophyta</taxon>
        <taxon>Spermatophyta</taxon>
        <taxon>Magnoliopsida</taxon>
        <taxon>eudicotyledons</taxon>
        <taxon>Gunneridae</taxon>
        <taxon>Pentapetalae</taxon>
        <taxon>rosids</taxon>
        <taxon>malvids</taxon>
        <taxon>Brassicales</taxon>
        <taxon>Brassicaceae</taxon>
        <taxon>Brassiceae</taxon>
        <taxon>Brassica</taxon>
    </lineage>
</organism>
<protein>
    <recommendedName>
        <fullName evidence="2">Zinc knuckle CX2CX4HX4C domain-containing protein</fullName>
    </recommendedName>
</protein>
<feature type="domain" description="Zinc knuckle CX2CX4HX4C" evidence="2">
    <location>
        <begin position="3"/>
        <end position="45"/>
    </location>
</feature>
<feature type="compositionally biased region" description="Basic and acidic residues" evidence="1">
    <location>
        <begin position="88"/>
        <end position="97"/>
    </location>
</feature>
<dbReference type="InterPro" id="IPR025836">
    <property type="entry name" value="Zn_knuckle_CX2CX4HX4C"/>
</dbReference>
<accession>A0ABQ7AUQ5</accession>
<dbReference type="EMBL" id="QGKV02001556">
    <property type="protein sequence ID" value="KAF3517859.1"/>
    <property type="molecule type" value="Genomic_DNA"/>
</dbReference>
<name>A0ABQ7AUQ5_BRACR</name>
<dbReference type="Proteomes" id="UP000266723">
    <property type="component" value="Unassembled WGS sequence"/>
</dbReference>
<feature type="compositionally biased region" description="Polar residues" evidence="1">
    <location>
        <begin position="402"/>
        <end position="421"/>
    </location>
</feature>
<evidence type="ECO:0000313" key="3">
    <source>
        <dbReference type="EMBL" id="KAF3517859.1"/>
    </source>
</evidence>
<evidence type="ECO:0000259" key="2">
    <source>
        <dbReference type="Pfam" id="PF14392"/>
    </source>
</evidence>
<feature type="region of interest" description="Disordered" evidence="1">
    <location>
        <begin position="491"/>
        <end position="518"/>
    </location>
</feature>
<feature type="region of interest" description="Disordered" evidence="1">
    <location>
        <begin position="71"/>
        <end position="179"/>
    </location>
</feature>
<feature type="compositionally biased region" description="Basic and acidic residues" evidence="1">
    <location>
        <begin position="105"/>
        <end position="129"/>
    </location>
</feature>
<evidence type="ECO:0000256" key="1">
    <source>
        <dbReference type="SAM" id="MobiDB-lite"/>
    </source>
</evidence>